<name>A0A4V6MFK6_9ACTN</name>
<evidence type="ECO:0000256" key="2">
    <source>
        <dbReference type="ARBA" id="ARBA00008974"/>
    </source>
</evidence>
<keyword evidence="9" id="KW-1185">Reference proteome</keyword>
<dbReference type="PANTHER" id="PTHR30569">
    <property type="entry name" value="CYTOSINE TRANSPORTER CODB"/>
    <property type="match status" value="1"/>
</dbReference>
<keyword evidence="4 7" id="KW-1133">Transmembrane helix</keyword>
<evidence type="ECO:0000256" key="7">
    <source>
        <dbReference type="SAM" id="Phobius"/>
    </source>
</evidence>
<gene>
    <name evidence="8" type="ORF">BKA19_1735</name>
</gene>
<dbReference type="GO" id="GO:0015209">
    <property type="term" value="F:cytosine transmembrane transporter activity"/>
    <property type="evidence" value="ECO:0007669"/>
    <property type="project" value="InterPro"/>
</dbReference>
<feature type="region of interest" description="Disordered" evidence="6">
    <location>
        <begin position="1"/>
        <end position="23"/>
    </location>
</feature>
<feature type="transmembrane region" description="Helical" evidence="7">
    <location>
        <begin position="154"/>
        <end position="173"/>
    </location>
</feature>
<keyword evidence="3 7" id="KW-0812">Transmembrane</keyword>
<organism evidence="8 9">
    <name type="scientific">Blastococcus saxobsidens</name>
    <dbReference type="NCBI Taxonomy" id="138336"/>
    <lineage>
        <taxon>Bacteria</taxon>
        <taxon>Bacillati</taxon>
        <taxon>Actinomycetota</taxon>
        <taxon>Actinomycetes</taxon>
        <taxon>Geodermatophilales</taxon>
        <taxon>Geodermatophilaceae</taxon>
        <taxon>Blastococcus</taxon>
    </lineage>
</organism>
<comment type="subcellular location">
    <subcellularLocation>
        <location evidence="1">Membrane</location>
        <topology evidence="1">Multi-pass membrane protein</topology>
    </subcellularLocation>
</comment>
<accession>A0A4V6MFK6</accession>
<dbReference type="RefSeq" id="WP_104529286.1">
    <property type="nucleotide sequence ID" value="NZ_POQT01000025.1"/>
</dbReference>
<comment type="caution">
    <text evidence="8">The sequence shown here is derived from an EMBL/GenBank/DDBJ whole genome shotgun (WGS) entry which is preliminary data.</text>
</comment>
<feature type="transmembrane region" description="Helical" evidence="7">
    <location>
        <begin position="445"/>
        <end position="465"/>
    </location>
</feature>
<dbReference type="GO" id="GO:0005886">
    <property type="term" value="C:plasma membrane"/>
    <property type="evidence" value="ECO:0007669"/>
    <property type="project" value="TreeGrafter"/>
</dbReference>
<feature type="transmembrane region" description="Helical" evidence="7">
    <location>
        <begin position="113"/>
        <end position="134"/>
    </location>
</feature>
<protein>
    <submittedName>
        <fullName evidence="8">NCS1 family nucleobase:cation symporter-1</fullName>
    </submittedName>
</protein>
<sequence length="484" mass="51122">MSELTGSTAAAPAAGATGDAGTSDLPTLSSERIWGFWSFTSVNIGLAIATWAFLSGGVLAVFVGAETAIAASVIGNLLGVVLVSLTVCIPSAKYGVEQYTVLRTVFGSNGSRALVLVLFPLAAAGWNAILAIMFGRAIVNVSNSALGTDFGPNGAMVITAALFAILISWAVLVKGPVSIEWVNKFVAPALIVVILVMLAAIFTERSWSELLAAEPLAPFGDPGLDWAIAVELSLGVGFSWWTIMGNLARLTTTQRAAFWPNMIGLFLCSVVAGVVGSFAALVLADADPTVWMVPLGGAVLGVLALVFVGFANVTSMVGQTYSGSLAIRRAGGAPTRRMAWPVLSALLFAPAAVVVFWPGTIYDNYFKFLAWVSLILAPLCAVYFVDFYLLRRRTLHVRGLYEPEGVSRYSFWGGFNPVAFLSVAAGGLTYYFILDPLTFESAAFFRYTTATLPAFLVAGVLYYVLTRLVVIPAGKGGYVEPAAR</sequence>
<proteinExistence type="inferred from homology"/>
<feature type="transmembrane region" description="Helical" evidence="7">
    <location>
        <begin position="42"/>
        <end position="63"/>
    </location>
</feature>
<dbReference type="EMBL" id="SHKV01000001">
    <property type="protein sequence ID" value="RZU32046.1"/>
    <property type="molecule type" value="Genomic_DNA"/>
</dbReference>
<evidence type="ECO:0000256" key="5">
    <source>
        <dbReference type="ARBA" id="ARBA00023136"/>
    </source>
</evidence>
<dbReference type="AlphaFoldDB" id="A0A4V6MFK6"/>
<evidence type="ECO:0000256" key="1">
    <source>
        <dbReference type="ARBA" id="ARBA00004141"/>
    </source>
</evidence>
<dbReference type="InterPro" id="IPR001248">
    <property type="entry name" value="Pur-cyt_permease"/>
</dbReference>
<feature type="transmembrane region" description="Helical" evidence="7">
    <location>
        <begin position="411"/>
        <end position="433"/>
    </location>
</feature>
<dbReference type="PANTHER" id="PTHR30569:SF0">
    <property type="entry name" value="CYTOSINE PERMEASE"/>
    <property type="match status" value="1"/>
</dbReference>
<evidence type="ECO:0000256" key="4">
    <source>
        <dbReference type="ARBA" id="ARBA00022989"/>
    </source>
</evidence>
<feature type="transmembrane region" description="Helical" evidence="7">
    <location>
        <begin position="185"/>
        <end position="203"/>
    </location>
</feature>
<feature type="transmembrane region" description="Helical" evidence="7">
    <location>
        <begin position="223"/>
        <end position="243"/>
    </location>
</feature>
<dbReference type="Proteomes" id="UP000292507">
    <property type="component" value="Unassembled WGS sequence"/>
</dbReference>
<keyword evidence="5 7" id="KW-0472">Membrane</keyword>
<dbReference type="InterPro" id="IPR030191">
    <property type="entry name" value="CodB"/>
</dbReference>
<feature type="transmembrane region" description="Helical" evidence="7">
    <location>
        <begin position="69"/>
        <end position="92"/>
    </location>
</feature>
<evidence type="ECO:0000256" key="3">
    <source>
        <dbReference type="ARBA" id="ARBA00022692"/>
    </source>
</evidence>
<dbReference type="OrthoDB" id="6083029at2"/>
<feature type="transmembrane region" description="Helical" evidence="7">
    <location>
        <begin position="369"/>
        <end position="390"/>
    </location>
</feature>
<evidence type="ECO:0000313" key="9">
    <source>
        <dbReference type="Proteomes" id="UP000292507"/>
    </source>
</evidence>
<dbReference type="Pfam" id="PF02133">
    <property type="entry name" value="Transp_cyt_pur"/>
    <property type="match status" value="1"/>
</dbReference>
<comment type="similarity">
    <text evidence="2">Belongs to the purine-cytosine permease (2.A.39) family.</text>
</comment>
<feature type="transmembrane region" description="Helical" evidence="7">
    <location>
        <begin position="338"/>
        <end position="357"/>
    </location>
</feature>
<feature type="transmembrane region" description="Helical" evidence="7">
    <location>
        <begin position="290"/>
        <end position="317"/>
    </location>
</feature>
<evidence type="ECO:0000313" key="8">
    <source>
        <dbReference type="EMBL" id="RZU32046.1"/>
    </source>
</evidence>
<evidence type="ECO:0000256" key="6">
    <source>
        <dbReference type="SAM" id="MobiDB-lite"/>
    </source>
</evidence>
<reference evidence="8 9" key="1">
    <citation type="submission" date="2019-02" db="EMBL/GenBank/DDBJ databases">
        <title>Sequencing the genomes of 1000 actinobacteria strains.</title>
        <authorList>
            <person name="Klenk H.-P."/>
        </authorList>
    </citation>
    <scope>NUCLEOTIDE SEQUENCE [LARGE SCALE GENOMIC DNA]</scope>
    <source>
        <strain evidence="8 9">DSM 44509</strain>
    </source>
</reference>
<dbReference type="Gene3D" id="1.10.4160.10">
    <property type="entry name" value="Hydantoin permease"/>
    <property type="match status" value="1"/>
</dbReference>
<feature type="transmembrane region" description="Helical" evidence="7">
    <location>
        <begin position="263"/>
        <end position="284"/>
    </location>
</feature>